<gene>
    <name evidence="8" type="primary">vapC</name>
    <name evidence="10" type="ORF">AXE65_00665</name>
</gene>
<feature type="binding site" evidence="8">
    <location>
        <position position="90"/>
    </location>
    <ligand>
        <name>Mg(2+)</name>
        <dbReference type="ChEBI" id="CHEBI:18420"/>
    </ligand>
</feature>
<dbReference type="GO" id="GO:0016787">
    <property type="term" value="F:hydrolase activity"/>
    <property type="evidence" value="ECO:0007669"/>
    <property type="project" value="UniProtKB-KW"/>
</dbReference>
<dbReference type="GO" id="GO:0004540">
    <property type="term" value="F:RNA nuclease activity"/>
    <property type="evidence" value="ECO:0007669"/>
    <property type="project" value="InterPro"/>
</dbReference>
<dbReference type="PANTHER" id="PTHR33653">
    <property type="entry name" value="RIBONUCLEASE VAPC2"/>
    <property type="match status" value="1"/>
</dbReference>
<dbReference type="EMBL" id="LSZO01000046">
    <property type="protein sequence ID" value="KXU39076.1"/>
    <property type="molecule type" value="Genomic_DNA"/>
</dbReference>
<feature type="binding site" evidence="8">
    <location>
        <position position="7"/>
    </location>
    <ligand>
        <name>Mg(2+)</name>
        <dbReference type="ChEBI" id="CHEBI:18420"/>
    </ligand>
</feature>
<accession>A0A139SWR8</accession>
<dbReference type="GO" id="GO:0090729">
    <property type="term" value="F:toxin activity"/>
    <property type="evidence" value="ECO:0007669"/>
    <property type="project" value="UniProtKB-KW"/>
</dbReference>
<evidence type="ECO:0000256" key="4">
    <source>
        <dbReference type="ARBA" id="ARBA00022723"/>
    </source>
</evidence>
<dbReference type="InterPro" id="IPR029060">
    <property type="entry name" value="PIN-like_dom_sf"/>
</dbReference>
<dbReference type="AlphaFoldDB" id="A0A139SWR8"/>
<comment type="similarity">
    <text evidence="7 8">Belongs to the PINc/VapC protein family.</text>
</comment>
<evidence type="ECO:0000256" key="8">
    <source>
        <dbReference type="HAMAP-Rule" id="MF_00265"/>
    </source>
</evidence>
<dbReference type="PANTHER" id="PTHR33653:SF1">
    <property type="entry name" value="RIBONUCLEASE VAPC2"/>
    <property type="match status" value="1"/>
</dbReference>
<reference evidence="10 11" key="1">
    <citation type="submission" date="2016-02" db="EMBL/GenBank/DDBJ databases">
        <authorList>
            <person name="Wen L."/>
            <person name="He K."/>
            <person name="Yang H."/>
        </authorList>
    </citation>
    <scope>NUCLEOTIDE SEQUENCE [LARGE SCALE GENOMIC DNA]</scope>
    <source>
        <strain evidence="10 11">CV58</strain>
    </source>
</reference>
<evidence type="ECO:0000259" key="9">
    <source>
        <dbReference type="Pfam" id="PF01850"/>
    </source>
</evidence>
<evidence type="ECO:0000256" key="2">
    <source>
        <dbReference type="ARBA" id="ARBA00022649"/>
    </source>
</evidence>
<evidence type="ECO:0000256" key="3">
    <source>
        <dbReference type="ARBA" id="ARBA00022722"/>
    </source>
</evidence>
<keyword evidence="5 8" id="KW-0378">Hydrolase</keyword>
<keyword evidence="8" id="KW-0800">Toxin</keyword>
<sequence>MIKAMLDTNILIYATKNSPPQILGRLATFRKGEIVISSIAWAEYSAGVHRLKIDNDPVEKLINILAFDAAAGNMYGMLTAKHPGRASGFDRLIAAHAIAAGVKLVTNNPADFATYLGDGLAVENWL</sequence>
<dbReference type="HAMAP" id="MF_00265">
    <property type="entry name" value="VapC_Nob1"/>
    <property type="match status" value="1"/>
</dbReference>
<feature type="domain" description="PIN" evidence="9">
    <location>
        <begin position="5"/>
        <end position="109"/>
    </location>
</feature>
<evidence type="ECO:0000256" key="7">
    <source>
        <dbReference type="ARBA" id="ARBA00038093"/>
    </source>
</evidence>
<keyword evidence="6 8" id="KW-0460">Magnesium</keyword>
<dbReference type="InterPro" id="IPR022907">
    <property type="entry name" value="VapC_family"/>
</dbReference>
<dbReference type="InterPro" id="IPR050556">
    <property type="entry name" value="Type_II_TA_system_RNase"/>
</dbReference>
<organism evidence="10 11">
    <name type="scientific">Ventosimonas gracilis</name>
    <dbReference type="NCBI Taxonomy" id="1680762"/>
    <lineage>
        <taxon>Bacteria</taxon>
        <taxon>Pseudomonadati</taxon>
        <taxon>Pseudomonadota</taxon>
        <taxon>Gammaproteobacteria</taxon>
        <taxon>Pseudomonadales</taxon>
        <taxon>Ventosimonadaceae</taxon>
        <taxon>Ventosimonas</taxon>
    </lineage>
</organism>
<comment type="caution">
    <text evidence="10">The sequence shown here is derived from an EMBL/GenBank/DDBJ whole genome shotgun (WGS) entry which is preliminary data.</text>
</comment>
<dbReference type="EC" id="3.1.-.-" evidence="8"/>
<name>A0A139SWR8_9GAMM</name>
<protein>
    <recommendedName>
        <fullName evidence="8">Ribonuclease VapC</fullName>
        <shortName evidence="8">RNase VapC</shortName>
        <ecNumber evidence="8">3.1.-.-</ecNumber>
    </recommendedName>
    <alternativeName>
        <fullName evidence="8">Toxin VapC</fullName>
    </alternativeName>
</protein>
<evidence type="ECO:0000256" key="5">
    <source>
        <dbReference type="ARBA" id="ARBA00022801"/>
    </source>
</evidence>
<keyword evidence="2 8" id="KW-1277">Toxin-antitoxin system</keyword>
<dbReference type="Proteomes" id="UP000072660">
    <property type="component" value="Unassembled WGS sequence"/>
</dbReference>
<dbReference type="InterPro" id="IPR002716">
    <property type="entry name" value="PIN_dom"/>
</dbReference>
<dbReference type="CDD" id="cd18736">
    <property type="entry name" value="PIN_CcVapC1-like"/>
    <property type="match status" value="1"/>
</dbReference>
<keyword evidence="4 8" id="KW-0479">Metal-binding</keyword>
<dbReference type="SUPFAM" id="SSF88723">
    <property type="entry name" value="PIN domain-like"/>
    <property type="match status" value="1"/>
</dbReference>
<evidence type="ECO:0000313" key="11">
    <source>
        <dbReference type="Proteomes" id="UP000072660"/>
    </source>
</evidence>
<keyword evidence="11" id="KW-1185">Reference proteome</keyword>
<dbReference type="Gene3D" id="3.40.50.1010">
    <property type="entry name" value="5'-nuclease"/>
    <property type="match status" value="1"/>
</dbReference>
<comment type="cofactor">
    <cofactor evidence="1 8">
        <name>Mg(2+)</name>
        <dbReference type="ChEBI" id="CHEBI:18420"/>
    </cofactor>
</comment>
<evidence type="ECO:0000256" key="1">
    <source>
        <dbReference type="ARBA" id="ARBA00001946"/>
    </source>
</evidence>
<dbReference type="Pfam" id="PF01850">
    <property type="entry name" value="PIN"/>
    <property type="match status" value="1"/>
</dbReference>
<comment type="function">
    <text evidence="8">Toxic component of a toxin-antitoxin (TA) system. An RNase.</text>
</comment>
<keyword evidence="3 8" id="KW-0540">Nuclease</keyword>
<evidence type="ECO:0000313" key="10">
    <source>
        <dbReference type="EMBL" id="KXU39076.1"/>
    </source>
</evidence>
<evidence type="ECO:0000256" key="6">
    <source>
        <dbReference type="ARBA" id="ARBA00022842"/>
    </source>
</evidence>
<proteinExistence type="inferred from homology"/>
<dbReference type="GO" id="GO:0000287">
    <property type="term" value="F:magnesium ion binding"/>
    <property type="evidence" value="ECO:0007669"/>
    <property type="project" value="UniProtKB-UniRule"/>
</dbReference>